<sequence>MLVKNLGQTRLMLLDSIKELTDKQLNQKQSSEKWSISQVLFHLYTTEKEIALLIFNSLNSGSKKIAERDLSILVENSVKNMTTNEPPEEYITKNELIGLLEESRFQYVQAIFNEVHAHVLLEKSVEHPEFGWISSQDLLEFIWHHEKGYIKQIEEIKQGLN</sequence>
<dbReference type="InterPro" id="IPR034660">
    <property type="entry name" value="DinB/YfiT-like"/>
</dbReference>
<reference evidence="2 3" key="1">
    <citation type="submission" date="2016-02" db="EMBL/GenBank/DDBJ databases">
        <title>Paenibacillus sp. LPB0068, isolated from Crassostrea gigas.</title>
        <authorList>
            <person name="Shin S.-K."/>
            <person name="Yi H."/>
        </authorList>
    </citation>
    <scope>NUCLEOTIDE SEQUENCE [LARGE SCALE GENOMIC DNA]</scope>
    <source>
        <strain evidence="2 3">LPB0068</strain>
    </source>
</reference>
<dbReference type="Proteomes" id="UP000077134">
    <property type="component" value="Unassembled WGS sequence"/>
</dbReference>
<dbReference type="KEGG" id="pcx:LPB68_20755"/>
<accession>A0A167FHR2</accession>
<evidence type="ECO:0000313" key="3">
    <source>
        <dbReference type="Proteomes" id="UP000077134"/>
    </source>
</evidence>
<dbReference type="AlphaFoldDB" id="A0A167FHR2"/>
<protein>
    <recommendedName>
        <fullName evidence="1">DinB-like domain-containing protein</fullName>
    </recommendedName>
</protein>
<organism evidence="2 3">
    <name type="scientific">Paenibacillus crassostreae</name>
    <dbReference type="NCBI Taxonomy" id="1763538"/>
    <lineage>
        <taxon>Bacteria</taxon>
        <taxon>Bacillati</taxon>
        <taxon>Bacillota</taxon>
        <taxon>Bacilli</taxon>
        <taxon>Bacillales</taxon>
        <taxon>Paenibacillaceae</taxon>
        <taxon>Paenibacillus</taxon>
    </lineage>
</organism>
<evidence type="ECO:0000259" key="1">
    <source>
        <dbReference type="Pfam" id="PF12867"/>
    </source>
</evidence>
<evidence type="ECO:0000313" key="2">
    <source>
        <dbReference type="EMBL" id="OAB76571.1"/>
    </source>
</evidence>
<dbReference type="EMBL" id="LSFN01000005">
    <property type="protein sequence ID" value="OAB76571.1"/>
    <property type="molecule type" value="Genomic_DNA"/>
</dbReference>
<name>A0A167FHR2_9BACL</name>
<dbReference type="SUPFAM" id="SSF109854">
    <property type="entry name" value="DinB/YfiT-like putative metalloenzymes"/>
    <property type="match status" value="1"/>
</dbReference>
<keyword evidence="3" id="KW-1185">Reference proteome</keyword>
<feature type="domain" description="DinB-like" evidence="1">
    <location>
        <begin position="7"/>
        <end position="147"/>
    </location>
</feature>
<proteinExistence type="predicted"/>
<dbReference type="Gene3D" id="1.20.120.450">
    <property type="entry name" value="dinb family like domain"/>
    <property type="match status" value="1"/>
</dbReference>
<dbReference type="STRING" id="1763538.LPB68_20755"/>
<comment type="caution">
    <text evidence="2">The sequence shown here is derived from an EMBL/GenBank/DDBJ whole genome shotgun (WGS) entry which is preliminary data.</text>
</comment>
<dbReference type="InterPro" id="IPR024775">
    <property type="entry name" value="DinB-like"/>
</dbReference>
<dbReference type="Pfam" id="PF12867">
    <property type="entry name" value="DinB_2"/>
    <property type="match status" value="1"/>
</dbReference>
<gene>
    <name evidence="2" type="ORF">PNBC_03985</name>
</gene>